<evidence type="ECO:0000313" key="3">
    <source>
        <dbReference type="Proteomes" id="UP000199416"/>
    </source>
</evidence>
<sequence length="636" mass="65977">MQQRRWQRATSSVVGALTLTTAFAVAAPPALAAPPRPTPVSVFPSDSLTVADPGQVTGRRVALPTRDCGAPVSCGLVQQLNQLDGFDLDPRIAVRFTRPVDPAQAAAGITVEGPDGERTGVDRVVWDPSTKVLYAHPAEQLAPATTYRLRVADGPGHRPLEDTFTTMSAPDGLLDLREQIDSGAAFADLGITPGLQVDGVFPAAGLGVSLVQDTAVSGADTTTPVVVPQAATGGRVVFGSFEAPSWLRDDVTIEQTPTRDDGPEPVAAERLPFVAVLPAGEAPAGGWPTAVFGHGFTRSTADVFLAAVVNARSGIATVATNVVGHGYGPGSQWQVTPLGGPTTTLPAYGRGVDQDVNGTVESTEGSSATGAAAAQSSRDALRQTAADVMTLVRSLGGSDVDGNGSVDLRGAGVTYFGQSFGAIYGTMVTGADPTITRSVLNVGGGPVTEIARLGAFRPLTEQALAAAGLLNSDDPTRNHFQEQLPLRGEGPVTVTVPGAVEIQEFLARSTWLSRPGSPETFSPLIEPERAVFQVAFGDRTVPNPTSYTVIDAGDLWERTSLYRNDRTPQAGVNPHGFLLDLATFPVAGVQGQTQVAAFLGRGQVVDPDGAGGVWEVPVADPSVLLALNFEQPALRP</sequence>
<gene>
    <name evidence="2" type="ORF">SAMN05660690_4026</name>
</gene>
<keyword evidence="3" id="KW-1185">Reference proteome</keyword>
<evidence type="ECO:0000256" key="1">
    <source>
        <dbReference type="SAM" id="SignalP"/>
    </source>
</evidence>
<evidence type="ECO:0008006" key="4">
    <source>
        <dbReference type="Google" id="ProtNLM"/>
    </source>
</evidence>
<dbReference type="RefSeq" id="WP_091368085.1">
    <property type="nucleotide sequence ID" value="NZ_FMZF01000007.1"/>
</dbReference>
<dbReference type="STRING" id="1190417.SAMN05660690_4026"/>
<accession>A0A1G6U2H5</accession>
<dbReference type="AlphaFoldDB" id="A0A1G6U2H5"/>
<keyword evidence="1" id="KW-0732">Signal</keyword>
<evidence type="ECO:0000313" key="2">
    <source>
        <dbReference type="EMBL" id="SDD35549.1"/>
    </source>
</evidence>
<dbReference type="Gene3D" id="3.40.50.1820">
    <property type="entry name" value="alpha/beta hydrolase"/>
    <property type="match status" value="1"/>
</dbReference>
<feature type="chain" id="PRO_5038915705" description="Ig-like domain-containing protein" evidence="1">
    <location>
        <begin position="27"/>
        <end position="636"/>
    </location>
</feature>
<reference evidence="3" key="1">
    <citation type="submission" date="2016-10" db="EMBL/GenBank/DDBJ databases">
        <authorList>
            <person name="Varghese N."/>
            <person name="Submissions S."/>
        </authorList>
    </citation>
    <scope>NUCLEOTIDE SEQUENCE [LARGE SCALE GENOMIC DNA]</scope>
    <source>
        <strain evidence="3">DSM 45421</strain>
    </source>
</reference>
<dbReference type="Proteomes" id="UP000199416">
    <property type="component" value="Unassembled WGS sequence"/>
</dbReference>
<organism evidence="2 3">
    <name type="scientific">Geodermatophilus telluris</name>
    <dbReference type="NCBI Taxonomy" id="1190417"/>
    <lineage>
        <taxon>Bacteria</taxon>
        <taxon>Bacillati</taxon>
        <taxon>Actinomycetota</taxon>
        <taxon>Actinomycetes</taxon>
        <taxon>Geodermatophilales</taxon>
        <taxon>Geodermatophilaceae</taxon>
        <taxon>Geodermatophilus</taxon>
    </lineage>
</organism>
<dbReference type="InterPro" id="IPR029058">
    <property type="entry name" value="AB_hydrolase_fold"/>
</dbReference>
<dbReference type="EMBL" id="FMZF01000007">
    <property type="protein sequence ID" value="SDD35549.1"/>
    <property type="molecule type" value="Genomic_DNA"/>
</dbReference>
<dbReference type="SUPFAM" id="SSF53474">
    <property type="entry name" value="alpha/beta-Hydrolases"/>
    <property type="match status" value="1"/>
</dbReference>
<proteinExistence type="predicted"/>
<protein>
    <recommendedName>
        <fullName evidence="4">Ig-like domain-containing protein</fullName>
    </recommendedName>
</protein>
<dbReference type="OrthoDB" id="63034at2"/>
<feature type="signal peptide" evidence="1">
    <location>
        <begin position="1"/>
        <end position="26"/>
    </location>
</feature>
<name>A0A1G6U2H5_9ACTN</name>